<keyword evidence="3" id="KW-0378">Hydrolase</keyword>
<dbReference type="InterPro" id="IPR011330">
    <property type="entry name" value="Glyco_hydro/deAcase_b/a-brl"/>
</dbReference>
<gene>
    <name evidence="3" type="primary">pgdA_2</name>
    <name evidence="3" type="ORF">Enr13x_30680</name>
</gene>
<dbReference type="PANTHER" id="PTHR47561:SF1">
    <property type="entry name" value="POLYSACCHARIDE DEACETYLASE FAMILY PROTEIN (AFU_ORTHOLOGUE AFUA_6G05030)"/>
    <property type="match status" value="1"/>
</dbReference>
<dbReference type="Proteomes" id="UP000319004">
    <property type="component" value="Chromosome"/>
</dbReference>
<reference evidence="3 4" key="1">
    <citation type="submission" date="2019-03" db="EMBL/GenBank/DDBJ databases">
        <title>Deep-cultivation of Planctomycetes and their phenomic and genomic characterization uncovers novel biology.</title>
        <authorList>
            <person name="Wiegand S."/>
            <person name="Jogler M."/>
            <person name="Boedeker C."/>
            <person name="Pinto D."/>
            <person name="Vollmers J."/>
            <person name="Rivas-Marin E."/>
            <person name="Kohn T."/>
            <person name="Peeters S.H."/>
            <person name="Heuer A."/>
            <person name="Rast P."/>
            <person name="Oberbeckmann S."/>
            <person name="Bunk B."/>
            <person name="Jeske O."/>
            <person name="Meyerdierks A."/>
            <person name="Storesund J.E."/>
            <person name="Kallscheuer N."/>
            <person name="Luecker S."/>
            <person name="Lage O.M."/>
            <person name="Pohl T."/>
            <person name="Merkel B.J."/>
            <person name="Hornburger P."/>
            <person name="Mueller R.-W."/>
            <person name="Bruemmer F."/>
            <person name="Labrenz M."/>
            <person name="Spormann A.M."/>
            <person name="Op den Camp H."/>
            <person name="Overmann J."/>
            <person name="Amann R."/>
            <person name="Jetten M.S.M."/>
            <person name="Mascher T."/>
            <person name="Medema M.H."/>
            <person name="Devos D.P."/>
            <person name="Kaster A.-K."/>
            <person name="Ovreas L."/>
            <person name="Rohde M."/>
            <person name="Galperin M.Y."/>
            <person name="Jogler C."/>
        </authorList>
    </citation>
    <scope>NUCLEOTIDE SEQUENCE [LARGE SCALE GENOMIC DNA]</scope>
    <source>
        <strain evidence="3 4">Enr13</strain>
    </source>
</reference>
<protein>
    <submittedName>
        <fullName evidence="3">Peptidoglycan deacetylase</fullName>
        <ecNumber evidence="3">3.5.1.-</ecNumber>
    </submittedName>
</protein>
<evidence type="ECO:0000259" key="2">
    <source>
        <dbReference type="PROSITE" id="PS51677"/>
    </source>
</evidence>
<organism evidence="3 4">
    <name type="scientific">Stieleria neptunia</name>
    <dbReference type="NCBI Taxonomy" id="2527979"/>
    <lineage>
        <taxon>Bacteria</taxon>
        <taxon>Pseudomonadati</taxon>
        <taxon>Planctomycetota</taxon>
        <taxon>Planctomycetia</taxon>
        <taxon>Pirellulales</taxon>
        <taxon>Pirellulaceae</taxon>
        <taxon>Stieleria</taxon>
    </lineage>
</organism>
<dbReference type="NCBIfam" id="TIGR03006">
    <property type="entry name" value="pepcterm_polyde"/>
    <property type="match status" value="1"/>
</dbReference>
<evidence type="ECO:0000313" key="3">
    <source>
        <dbReference type="EMBL" id="QDV43213.1"/>
    </source>
</evidence>
<accession>A0A518HQS8</accession>
<name>A0A518HQS8_9BACT</name>
<feature type="region of interest" description="Disordered" evidence="1">
    <location>
        <begin position="269"/>
        <end position="300"/>
    </location>
</feature>
<keyword evidence="4" id="KW-1185">Reference proteome</keyword>
<feature type="compositionally biased region" description="Basic and acidic residues" evidence="1">
    <location>
        <begin position="275"/>
        <end position="293"/>
    </location>
</feature>
<dbReference type="InterPro" id="IPR022560">
    <property type="entry name" value="DUF3473"/>
</dbReference>
<dbReference type="CDD" id="cd10941">
    <property type="entry name" value="CE4_PuuE_HpPgdA_like_2"/>
    <property type="match status" value="1"/>
</dbReference>
<dbReference type="GO" id="GO:0005975">
    <property type="term" value="P:carbohydrate metabolic process"/>
    <property type="evidence" value="ECO:0007669"/>
    <property type="project" value="InterPro"/>
</dbReference>
<dbReference type="RefSeq" id="WP_145387139.1">
    <property type="nucleotide sequence ID" value="NZ_CP037423.1"/>
</dbReference>
<dbReference type="EMBL" id="CP037423">
    <property type="protein sequence ID" value="QDV43213.1"/>
    <property type="molecule type" value="Genomic_DNA"/>
</dbReference>
<dbReference type="OrthoDB" id="258610at2"/>
<dbReference type="EC" id="3.5.1.-" evidence="3"/>
<dbReference type="AlphaFoldDB" id="A0A518HQS8"/>
<dbReference type="PROSITE" id="PS51677">
    <property type="entry name" value="NODB"/>
    <property type="match status" value="1"/>
</dbReference>
<sequence>MTGRPLHAMTVDVEDYYQVSGMEDRVCRSDWDQLESRVERSTDRMLSLFDDVEVRGTFYILGWVAERFPRLVKRIADAGHEIASHGYWHRLVYEITPDEFAKDITDSCDAIYTACGIRPTAYRAPSFSIIQESLWALDILVENGFTDDSSIFPIAGHDRYGVPGSRKDIHTRKTTHGPIREYPPSIARFGKAPVPVGGGYFRLLPLHLTVRAIQSIEKKHRPAMFYIHPWEIDPQQPRVKGLRRSAAFRHYIGLERTERKLRRMMNRLSFGTMTESRKDADRHQKKTADKRSDLNASISR</sequence>
<dbReference type="KEGG" id="snep:Enr13x_30680"/>
<evidence type="ECO:0000313" key="4">
    <source>
        <dbReference type="Proteomes" id="UP000319004"/>
    </source>
</evidence>
<dbReference type="GO" id="GO:0016810">
    <property type="term" value="F:hydrolase activity, acting on carbon-nitrogen (but not peptide) bonds"/>
    <property type="evidence" value="ECO:0007669"/>
    <property type="project" value="InterPro"/>
</dbReference>
<dbReference type="Pfam" id="PF01522">
    <property type="entry name" value="Polysacc_deac_1"/>
    <property type="match status" value="1"/>
</dbReference>
<dbReference type="PANTHER" id="PTHR47561">
    <property type="entry name" value="POLYSACCHARIDE DEACETYLASE FAMILY PROTEIN (AFU_ORTHOLOGUE AFUA_6G05030)"/>
    <property type="match status" value="1"/>
</dbReference>
<evidence type="ECO:0000256" key="1">
    <source>
        <dbReference type="SAM" id="MobiDB-lite"/>
    </source>
</evidence>
<dbReference type="SUPFAM" id="SSF88713">
    <property type="entry name" value="Glycoside hydrolase/deacetylase"/>
    <property type="match status" value="1"/>
</dbReference>
<dbReference type="InterPro" id="IPR002509">
    <property type="entry name" value="NODB_dom"/>
</dbReference>
<dbReference type="Gene3D" id="3.20.20.370">
    <property type="entry name" value="Glycoside hydrolase/deacetylase"/>
    <property type="match status" value="1"/>
</dbReference>
<dbReference type="InterPro" id="IPR014344">
    <property type="entry name" value="XrtA_polysacc_deacetyl"/>
</dbReference>
<proteinExistence type="predicted"/>
<dbReference type="Pfam" id="PF11959">
    <property type="entry name" value="DUF3473"/>
    <property type="match status" value="1"/>
</dbReference>
<dbReference type="InterPro" id="IPR045235">
    <property type="entry name" value="PuuE_HpPgdA-like"/>
</dbReference>
<feature type="domain" description="NodB homology" evidence="2">
    <location>
        <begin position="23"/>
        <end position="300"/>
    </location>
</feature>